<sequence length="219" mass="24535">MEEVNNEDGQPEINTMVLLNAMSVEEEVVREVITDDSNALKVFVDIYVHSSRDIIVLSSMVDAGAIVEMDEEMMHFMNSHSQSLEEAEIATAHLTMSIWAGKLLGRKFTRPWSWPSEKCRHDKMNFSPEMQEIIVFDDETEDKEIDQASEGEFLVFEGEDAAESDQEVIVVSEDNDDMGGDAAKSESSEEEEDHIEEDIKDGMNTGSSESASKEQEGQA</sequence>
<gene>
    <name evidence="2" type="ORF">M0R45_030141</name>
</gene>
<comment type="caution">
    <text evidence="2">The sequence shown here is derived from an EMBL/GenBank/DDBJ whole genome shotgun (WGS) entry which is preliminary data.</text>
</comment>
<feature type="compositionally biased region" description="Acidic residues" evidence="1">
    <location>
        <begin position="188"/>
        <end position="199"/>
    </location>
</feature>
<name>A0AAW1WAM5_RUBAR</name>
<protein>
    <submittedName>
        <fullName evidence="2">Uncharacterized protein</fullName>
    </submittedName>
</protein>
<reference evidence="2 3" key="1">
    <citation type="journal article" date="2023" name="G3 (Bethesda)">
        <title>A chromosome-length genome assembly and annotation of blackberry (Rubus argutus, cv. 'Hillquist').</title>
        <authorList>
            <person name="Bruna T."/>
            <person name="Aryal R."/>
            <person name="Dudchenko O."/>
            <person name="Sargent D.J."/>
            <person name="Mead D."/>
            <person name="Buti M."/>
            <person name="Cavallini A."/>
            <person name="Hytonen T."/>
            <person name="Andres J."/>
            <person name="Pham M."/>
            <person name="Weisz D."/>
            <person name="Mascagni F."/>
            <person name="Usai G."/>
            <person name="Natali L."/>
            <person name="Bassil N."/>
            <person name="Fernandez G.E."/>
            <person name="Lomsadze A."/>
            <person name="Armour M."/>
            <person name="Olukolu B."/>
            <person name="Poorten T."/>
            <person name="Britton C."/>
            <person name="Davik J."/>
            <person name="Ashrafi H."/>
            <person name="Aiden E.L."/>
            <person name="Borodovsky M."/>
            <person name="Worthington M."/>
        </authorList>
    </citation>
    <scope>NUCLEOTIDE SEQUENCE [LARGE SCALE GENOMIC DNA]</scope>
    <source>
        <strain evidence="2">PI 553951</strain>
    </source>
</reference>
<evidence type="ECO:0000256" key="1">
    <source>
        <dbReference type="SAM" id="MobiDB-lite"/>
    </source>
</evidence>
<dbReference type="Proteomes" id="UP001457282">
    <property type="component" value="Unassembled WGS sequence"/>
</dbReference>
<organism evidence="2 3">
    <name type="scientific">Rubus argutus</name>
    <name type="common">Southern blackberry</name>
    <dbReference type="NCBI Taxonomy" id="59490"/>
    <lineage>
        <taxon>Eukaryota</taxon>
        <taxon>Viridiplantae</taxon>
        <taxon>Streptophyta</taxon>
        <taxon>Embryophyta</taxon>
        <taxon>Tracheophyta</taxon>
        <taxon>Spermatophyta</taxon>
        <taxon>Magnoliopsida</taxon>
        <taxon>eudicotyledons</taxon>
        <taxon>Gunneridae</taxon>
        <taxon>Pentapetalae</taxon>
        <taxon>rosids</taxon>
        <taxon>fabids</taxon>
        <taxon>Rosales</taxon>
        <taxon>Rosaceae</taxon>
        <taxon>Rosoideae</taxon>
        <taxon>Rosoideae incertae sedis</taxon>
        <taxon>Rubus</taxon>
    </lineage>
</organism>
<accession>A0AAW1WAM5</accession>
<evidence type="ECO:0000313" key="2">
    <source>
        <dbReference type="EMBL" id="KAK9921638.1"/>
    </source>
</evidence>
<evidence type="ECO:0000313" key="3">
    <source>
        <dbReference type="Proteomes" id="UP001457282"/>
    </source>
</evidence>
<proteinExistence type="predicted"/>
<dbReference type="EMBL" id="JBEDUW010000006">
    <property type="protein sequence ID" value="KAK9921638.1"/>
    <property type="molecule type" value="Genomic_DNA"/>
</dbReference>
<feature type="region of interest" description="Disordered" evidence="1">
    <location>
        <begin position="159"/>
        <end position="219"/>
    </location>
</feature>
<keyword evidence="3" id="KW-1185">Reference proteome</keyword>
<dbReference type="AlphaFoldDB" id="A0AAW1WAM5"/>